<proteinExistence type="predicted"/>
<reference evidence="1" key="1">
    <citation type="submission" date="2022-06" db="EMBL/GenBank/DDBJ databases">
        <title>Uncovering the hologenomic basis of an extraordinary plant invasion.</title>
        <authorList>
            <person name="Bieker V.C."/>
            <person name="Martin M.D."/>
            <person name="Gilbert T."/>
            <person name="Hodgins K."/>
            <person name="Battlay P."/>
            <person name="Petersen B."/>
            <person name="Wilson J."/>
        </authorList>
    </citation>
    <scope>NUCLEOTIDE SEQUENCE</scope>
    <source>
        <strain evidence="1">AA19_3_7</strain>
        <tissue evidence="1">Leaf</tissue>
    </source>
</reference>
<gene>
    <name evidence="1" type="ORF">M8C21_026293</name>
</gene>
<dbReference type="GO" id="GO:0034455">
    <property type="term" value="C:t-UTP complex"/>
    <property type="evidence" value="ECO:0007669"/>
    <property type="project" value="TreeGrafter"/>
</dbReference>
<dbReference type="AlphaFoldDB" id="A0AAD5CXQ8"/>
<name>A0AAD5CXQ8_AMBAR</name>
<dbReference type="GO" id="GO:0045943">
    <property type="term" value="P:positive regulation of transcription by RNA polymerase I"/>
    <property type="evidence" value="ECO:0007669"/>
    <property type="project" value="TreeGrafter"/>
</dbReference>
<dbReference type="Proteomes" id="UP001206925">
    <property type="component" value="Unassembled WGS sequence"/>
</dbReference>
<dbReference type="GO" id="GO:0000462">
    <property type="term" value="P:maturation of SSU-rRNA from tricistronic rRNA transcript (SSU-rRNA, 5.8S rRNA, LSU-rRNA)"/>
    <property type="evidence" value="ECO:0007669"/>
    <property type="project" value="TreeGrafter"/>
</dbReference>
<evidence type="ECO:0000313" key="1">
    <source>
        <dbReference type="EMBL" id="KAI7750196.1"/>
    </source>
</evidence>
<dbReference type="EMBL" id="JAMZMK010006189">
    <property type="protein sequence ID" value="KAI7750196.1"/>
    <property type="molecule type" value="Genomic_DNA"/>
</dbReference>
<keyword evidence="2" id="KW-1185">Reference proteome</keyword>
<dbReference type="InterPro" id="IPR040191">
    <property type="entry name" value="UTP10"/>
</dbReference>
<dbReference type="PANTHER" id="PTHR13457:SF1">
    <property type="entry name" value="HEAT REPEAT-CONTAINING PROTEIN 1"/>
    <property type="match status" value="1"/>
</dbReference>
<evidence type="ECO:0000313" key="2">
    <source>
        <dbReference type="Proteomes" id="UP001206925"/>
    </source>
</evidence>
<dbReference type="GO" id="GO:0032040">
    <property type="term" value="C:small-subunit processome"/>
    <property type="evidence" value="ECO:0007669"/>
    <property type="project" value="TreeGrafter"/>
</dbReference>
<protein>
    <submittedName>
        <fullName evidence="1">Uncharacterized protein</fullName>
    </submittedName>
</protein>
<sequence length="138" mass="15810">MATSIASQLQAIRSIVTADTDTVKRPFTRPSILFDAKEAADIDIDTLFNLALSGLEVLVSQDERFGNYKNDLFAHKSKELDRELMGIEENNQINATVSSYLRLLSGYFQLPSALRTLEYLIRRYKYDFILDLFLFSPF</sequence>
<dbReference type="GO" id="GO:0030515">
    <property type="term" value="F:snoRNA binding"/>
    <property type="evidence" value="ECO:0007669"/>
    <property type="project" value="TreeGrafter"/>
</dbReference>
<dbReference type="PANTHER" id="PTHR13457">
    <property type="entry name" value="BAP28"/>
    <property type="match status" value="1"/>
</dbReference>
<organism evidence="1 2">
    <name type="scientific">Ambrosia artemisiifolia</name>
    <name type="common">Common ragweed</name>
    <dbReference type="NCBI Taxonomy" id="4212"/>
    <lineage>
        <taxon>Eukaryota</taxon>
        <taxon>Viridiplantae</taxon>
        <taxon>Streptophyta</taxon>
        <taxon>Embryophyta</taxon>
        <taxon>Tracheophyta</taxon>
        <taxon>Spermatophyta</taxon>
        <taxon>Magnoliopsida</taxon>
        <taxon>eudicotyledons</taxon>
        <taxon>Gunneridae</taxon>
        <taxon>Pentapetalae</taxon>
        <taxon>asterids</taxon>
        <taxon>campanulids</taxon>
        <taxon>Asterales</taxon>
        <taxon>Asteraceae</taxon>
        <taxon>Asteroideae</taxon>
        <taxon>Heliantheae alliance</taxon>
        <taxon>Heliantheae</taxon>
        <taxon>Ambrosia</taxon>
    </lineage>
</organism>
<dbReference type="GO" id="GO:0030686">
    <property type="term" value="C:90S preribosome"/>
    <property type="evidence" value="ECO:0007669"/>
    <property type="project" value="TreeGrafter"/>
</dbReference>
<comment type="caution">
    <text evidence="1">The sequence shown here is derived from an EMBL/GenBank/DDBJ whole genome shotgun (WGS) entry which is preliminary data.</text>
</comment>
<accession>A0AAD5CXQ8</accession>